<dbReference type="STRING" id="1121325.SAMN04515677_105224"/>
<dbReference type="AlphaFoldDB" id="A0A1G9QIQ7"/>
<dbReference type="RefSeq" id="WP_092726274.1">
    <property type="nucleotide sequence ID" value="NZ_FNGW01000005.1"/>
</dbReference>
<keyword evidence="1" id="KW-0812">Transmembrane</keyword>
<feature type="transmembrane region" description="Helical" evidence="1">
    <location>
        <begin position="117"/>
        <end position="144"/>
    </location>
</feature>
<evidence type="ECO:0000313" key="2">
    <source>
        <dbReference type="EMBL" id="SDM10750.1"/>
    </source>
</evidence>
<keyword evidence="1" id="KW-1133">Transmembrane helix</keyword>
<organism evidence="2 3">
    <name type="scientific">Romboutsia lituseburensis DSM 797</name>
    <dbReference type="NCBI Taxonomy" id="1121325"/>
    <lineage>
        <taxon>Bacteria</taxon>
        <taxon>Bacillati</taxon>
        <taxon>Bacillota</taxon>
        <taxon>Clostridia</taxon>
        <taxon>Peptostreptococcales</taxon>
        <taxon>Peptostreptococcaceae</taxon>
        <taxon>Romboutsia</taxon>
    </lineage>
</organism>
<feature type="transmembrane region" description="Helical" evidence="1">
    <location>
        <begin position="12"/>
        <end position="36"/>
    </location>
</feature>
<keyword evidence="1" id="KW-0472">Membrane</keyword>
<evidence type="ECO:0000313" key="3">
    <source>
        <dbReference type="Proteomes" id="UP000199068"/>
    </source>
</evidence>
<accession>A0A1G9QIQ7</accession>
<proteinExistence type="predicted"/>
<dbReference type="InterPro" id="IPR021354">
    <property type="entry name" value="DUF2975"/>
</dbReference>
<protein>
    <recommendedName>
        <fullName evidence="4">DUF2975 domain-containing protein</fullName>
    </recommendedName>
</protein>
<sequence>MNKKYAENILDKIVLIGIALTIILLLFTPLGITAILKSAYGVVGSKMPINISIGIYICAIPYLIALIYLKKLCGLIAKKDPFSTNIPLYLKKISMCAFSEVLIFNVVQFGLYYLFDMYFYALTLVPSVIISFVALAIGFLSVVLSKLFEMAIEIKDENDKTI</sequence>
<reference evidence="2 3" key="1">
    <citation type="submission" date="2016-10" db="EMBL/GenBank/DDBJ databases">
        <authorList>
            <person name="de Groot N.N."/>
        </authorList>
    </citation>
    <scope>NUCLEOTIDE SEQUENCE [LARGE SCALE GENOMIC DNA]</scope>
    <source>
        <strain evidence="2 3">DSM 797</strain>
    </source>
</reference>
<name>A0A1G9QIQ7_9FIRM</name>
<evidence type="ECO:0000256" key="1">
    <source>
        <dbReference type="SAM" id="Phobius"/>
    </source>
</evidence>
<feature type="transmembrane region" description="Helical" evidence="1">
    <location>
        <begin position="89"/>
        <end position="111"/>
    </location>
</feature>
<evidence type="ECO:0008006" key="4">
    <source>
        <dbReference type="Google" id="ProtNLM"/>
    </source>
</evidence>
<gene>
    <name evidence="2" type="ORF">SAMN04515677_105224</name>
</gene>
<keyword evidence="3" id="KW-1185">Reference proteome</keyword>
<feature type="transmembrane region" description="Helical" evidence="1">
    <location>
        <begin position="48"/>
        <end position="69"/>
    </location>
</feature>
<dbReference type="EMBL" id="FNGW01000005">
    <property type="protein sequence ID" value="SDM10750.1"/>
    <property type="molecule type" value="Genomic_DNA"/>
</dbReference>
<dbReference type="Proteomes" id="UP000199068">
    <property type="component" value="Unassembled WGS sequence"/>
</dbReference>
<dbReference type="Pfam" id="PF11188">
    <property type="entry name" value="DUF2975"/>
    <property type="match status" value="1"/>
</dbReference>